<comment type="catalytic activity">
    <reaction evidence="5">
        <text>[(1-&gt;4)-N-acetyl-beta-D-glucosaminyl](n) + n H2O = chitosan + n acetate</text>
        <dbReference type="Rhea" id="RHEA:10464"/>
        <dbReference type="Rhea" id="RHEA-COMP:9593"/>
        <dbReference type="Rhea" id="RHEA-COMP:9597"/>
        <dbReference type="ChEBI" id="CHEBI:15377"/>
        <dbReference type="ChEBI" id="CHEBI:17029"/>
        <dbReference type="ChEBI" id="CHEBI:30089"/>
        <dbReference type="ChEBI" id="CHEBI:57704"/>
        <dbReference type="EC" id="3.5.1.41"/>
    </reaction>
    <physiologicalReaction direction="left-to-right" evidence="5">
        <dbReference type="Rhea" id="RHEA:10465"/>
    </physiologicalReaction>
</comment>
<reference evidence="9" key="1">
    <citation type="journal article" date="2020" name="Stud. Mycol.">
        <title>101 Dothideomycetes genomes: a test case for predicting lifestyles and emergence of pathogens.</title>
        <authorList>
            <person name="Haridas S."/>
            <person name="Albert R."/>
            <person name="Binder M."/>
            <person name="Bloem J."/>
            <person name="Labutti K."/>
            <person name="Salamov A."/>
            <person name="Andreopoulos B."/>
            <person name="Baker S."/>
            <person name="Barry K."/>
            <person name="Bills G."/>
            <person name="Bluhm B."/>
            <person name="Cannon C."/>
            <person name="Castanera R."/>
            <person name="Culley D."/>
            <person name="Daum C."/>
            <person name="Ezra D."/>
            <person name="Gonzalez J."/>
            <person name="Henrissat B."/>
            <person name="Kuo A."/>
            <person name="Liang C."/>
            <person name="Lipzen A."/>
            <person name="Lutzoni F."/>
            <person name="Magnuson J."/>
            <person name="Mondo S."/>
            <person name="Nolan M."/>
            <person name="Ohm R."/>
            <person name="Pangilinan J."/>
            <person name="Park H.-J."/>
            <person name="Ramirez L."/>
            <person name="Alfaro M."/>
            <person name="Sun H."/>
            <person name="Tritt A."/>
            <person name="Yoshinaga Y."/>
            <person name="Zwiers L.-H."/>
            <person name="Turgeon B."/>
            <person name="Goodwin S."/>
            <person name="Spatafora J."/>
            <person name="Crous P."/>
            <person name="Grigoriev I."/>
        </authorList>
    </citation>
    <scope>NUCLEOTIDE SEQUENCE</scope>
    <source>
        <strain evidence="9">HMLAC05119</strain>
    </source>
</reference>
<feature type="domain" description="NodB homology" evidence="8">
    <location>
        <begin position="68"/>
        <end position="250"/>
    </location>
</feature>
<evidence type="ECO:0000256" key="4">
    <source>
        <dbReference type="ARBA" id="ARBA00024056"/>
    </source>
</evidence>
<dbReference type="Proteomes" id="UP000800096">
    <property type="component" value="Unassembled WGS sequence"/>
</dbReference>
<keyword evidence="3" id="KW-0170">Cobalt</keyword>
<dbReference type="PROSITE" id="PS51677">
    <property type="entry name" value="NODB"/>
    <property type="match status" value="1"/>
</dbReference>
<accession>A0A6A5R4V5</accession>
<proteinExistence type="predicted"/>
<sequence>MYRRLFRLPPAFRRRARRTRLFTMFIALLTLLTFVTPFYVIYKPPILLIRYLDHRWPDALWHVPVKDKIVALTIDDAPSQYTADIVDVLKENEAKATFFVIGGQVKGREQVLESVVSHGNELGNHAMHDEPSRSLSPQQLSEQLVEVESYINNTYASVSVQRPPTRFFRPGSGLFSSSMRQQIKAMGYRMVLGSVYPHDAQISYSTVNARHILSMVRPGGIIICHDRRSWTVPMLRTVLPELKRRGYTVTTVQGLLAAKEKEMVRSDGTRPSVRTLSHTNPMKARRG</sequence>
<evidence type="ECO:0000256" key="3">
    <source>
        <dbReference type="ARBA" id="ARBA00023285"/>
    </source>
</evidence>
<organism evidence="9 10">
    <name type="scientific">Ampelomyces quisqualis</name>
    <name type="common">Powdery mildew agent</name>
    <dbReference type="NCBI Taxonomy" id="50730"/>
    <lineage>
        <taxon>Eukaryota</taxon>
        <taxon>Fungi</taxon>
        <taxon>Dikarya</taxon>
        <taxon>Ascomycota</taxon>
        <taxon>Pezizomycotina</taxon>
        <taxon>Dothideomycetes</taxon>
        <taxon>Pleosporomycetidae</taxon>
        <taxon>Pleosporales</taxon>
        <taxon>Pleosporineae</taxon>
        <taxon>Phaeosphaeriaceae</taxon>
        <taxon>Ampelomyces</taxon>
    </lineage>
</organism>
<dbReference type="GO" id="GO:0005975">
    <property type="term" value="P:carbohydrate metabolic process"/>
    <property type="evidence" value="ECO:0007669"/>
    <property type="project" value="InterPro"/>
</dbReference>
<evidence type="ECO:0000259" key="8">
    <source>
        <dbReference type="PROSITE" id="PS51677"/>
    </source>
</evidence>
<dbReference type="GO" id="GO:0004099">
    <property type="term" value="F:chitin deacetylase activity"/>
    <property type="evidence" value="ECO:0007669"/>
    <property type="project" value="UniProtKB-EC"/>
</dbReference>
<dbReference type="InterPro" id="IPR002509">
    <property type="entry name" value="NODB_dom"/>
</dbReference>
<feature type="region of interest" description="Disordered" evidence="6">
    <location>
        <begin position="265"/>
        <end position="287"/>
    </location>
</feature>
<evidence type="ECO:0000256" key="1">
    <source>
        <dbReference type="ARBA" id="ARBA00001941"/>
    </source>
</evidence>
<dbReference type="AlphaFoldDB" id="A0A6A5R4V5"/>
<gene>
    <name evidence="9" type="ORF">BDU57DRAFT_511170</name>
</gene>
<dbReference type="PANTHER" id="PTHR10587">
    <property type="entry name" value="GLYCOSYL TRANSFERASE-RELATED"/>
    <property type="match status" value="1"/>
</dbReference>
<keyword evidence="7" id="KW-0812">Transmembrane</keyword>
<dbReference type="InterPro" id="IPR050248">
    <property type="entry name" value="Polysacc_deacetylase_ArnD"/>
</dbReference>
<protein>
    <recommendedName>
        <fullName evidence="4">chitin deacetylase</fullName>
        <ecNumber evidence="4">3.5.1.41</ecNumber>
    </recommendedName>
</protein>
<dbReference type="Pfam" id="PF01522">
    <property type="entry name" value="Polysacc_deac_1"/>
    <property type="match status" value="1"/>
</dbReference>
<dbReference type="EMBL" id="ML979132">
    <property type="protein sequence ID" value="KAF1922044.1"/>
    <property type="molecule type" value="Genomic_DNA"/>
</dbReference>
<comment type="cofactor">
    <cofactor evidence="1">
        <name>Co(2+)</name>
        <dbReference type="ChEBI" id="CHEBI:48828"/>
    </cofactor>
</comment>
<evidence type="ECO:0000313" key="10">
    <source>
        <dbReference type="Proteomes" id="UP000800096"/>
    </source>
</evidence>
<evidence type="ECO:0000256" key="5">
    <source>
        <dbReference type="ARBA" id="ARBA00048494"/>
    </source>
</evidence>
<evidence type="ECO:0000256" key="7">
    <source>
        <dbReference type="SAM" id="Phobius"/>
    </source>
</evidence>
<dbReference type="InterPro" id="IPR011330">
    <property type="entry name" value="Glyco_hydro/deAcase_b/a-brl"/>
</dbReference>
<keyword evidence="7" id="KW-1133">Transmembrane helix</keyword>
<dbReference type="SUPFAM" id="SSF88713">
    <property type="entry name" value="Glycoside hydrolase/deacetylase"/>
    <property type="match status" value="1"/>
</dbReference>
<keyword evidence="2" id="KW-0146">Chitin degradation</keyword>
<keyword evidence="10" id="KW-1185">Reference proteome</keyword>
<evidence type="ECO:0000256" key="6">
    <source>
        <dbReference type="SAM" id="MobiDB-lite"/>
    </source>
</evidence>
<feature type="transmembrane region" description="Helical" evidence="7">
    <location>
        <begin position="21"/>
        <end position="42"/>
    </location>
</feature>
<keyword evidence="2" id="KW-0119">Carbohydrate metabolism</keyword>
<keyword evidence="2" id="KW-0624">Polysaccharide degradation</keyword>
<dbReference type="GO" id="GO:0006032">
    <property type="term" value="P:chitin catabolic process"/>
    <property type="evidence" value="ECO:0007669"/>
    <property type="project" value="UniProtKB-KW"/>
</dbReference>
<dbReference type="Gene3D" id="3.20.20.370">
    <property type="entry name" value="Glycoside hydrolase/deacetylase"/>
    <property type="match status" value="1"/>
</dbReference>
<evidence type="ECO:0000256" key="2">
    <source>
        <dbReference type="ARBA" id="ARBA00023024"/>
    </source>
</evidence>
<keyword evidence="7" id="KW-0472">Membrane</keyword>
<evidence type="ECO:0000313" key="9">
    <source>
        <dbReference type="EMBL" id="KAF1922044.1"/>
    </source>
</evidence>
<dbReference type="EC" id="3.5.1.41" evidence="4"/>
<dbReference type="PANTHER" id="PTHR10587:SF137">
    <property type="entry name" value="4-DEOXY-4-FORMAMIDO-L-ARABINOSE-PHOSPHOUNDECAPRENOL DEFORMYLASE ARND-RELATED"/>
    <property type="match status" value="1"/>
</dbReference>
<dbReference type="CDD" id="cd10958">
    <property type="entry name" value="CE4_NodB_like_2"/>
    <property type="match status" value="1"/>
</dbReference>
<dbReference type="OrthoDB" id="407355at2759"/>
<dbReference type="GO" id="GO:0009272">
    <property type="term" value="P:fungal-type cell wall biogenesis"/>
    <property type="evidence" value="ECO:0007669"/>
    <property type="project" value="UniProtKB-ARBA"/>
</dbReference>
<name>A0A6A5R4V5_AMPQU</name>